<keyword evidence="9" id="KW-1185">Reference proteome</keyword>
<feature type="region of interest" description="Disordered" evidence="7">
    <location>
        <begin position="1"/>
        <end position="32"/>
    </location>
</feature>
<evidence type="ECO:0008006" key="10">
    <source>
        <dbReference type="Google" id="ProtNLM"/>
    </source>
</evidence>
<feature type="compositionally biased region" description="Basic and acidic residues" evidence="7">
    <location>
        <begin position="21"/>
        <end position="32"/>
    </location>
</feature>
<evidence type="ECO:0000256" key="6">
    <source>
        <dbReference type="ARBA" id="ARBA00029445"/>
    </source>
</evidence>
<gene>
    <name evidence="8" type="ORF">KOW79_005227</name>
</gene>
<evidence type="ECO:0000256" key="3">
    <source>
        <dbReference type="ARBA" id="ARBA00022989"/>
    </source>
</evidence>
<feature type="region of interest" description="Disordered" evidence="7">
    <location>
        <begin position="69"/>
        <end position="93"/>
    </location>
</feature>
<feature type="compositionally biased region" description="Basic and acidic residues" evidence="7">
    <location>
        <begin position="69"/>
        <end position="86"/>
    </location>
</feature>
<accession>A0A9D3P1K6</accession>
<evidence type="ECO:0000313" key="9">
    <source>
        <dbReference type="Proteomes" id="UP000824219"/>
    </source>
</evidence>
<evidence type="ECO:0000256" key="5">
    <source>
        <dbReference type="ARBA" id="ARBA00023180"/>
    </source>
</evidence>
<keyword evidence="3" id="KW-1133">Transmembrane helix</keyword>
<organism evidence="8 9">
    <name type="scientific">Hemibagrus wyckioides</name>
    <dbReference type="NCBI Taxonomy" id="337641"/>
    <lineage>
        <taxon>Eukaryota</taxon>
        <taxon>Metazoa</taxon>
        <taxon>Chordata</taxon>
        <taxon>Craniata</taxon>
        <taxon>Vertebrata</taxon>
        <taxon>Euteleostomi</taxon>
        <taxon>Actinopterygii</taxon>
        <taxon>Neopterygii</taxon>
        <taxon>Teleostei</taxon>
        <taxon>Ostariophysi</taxon>
        <taxon>Siluriformes</taxon>
        <taxon>Bagridae</taxon>
        <taxon>Hemibagrus</taxon>
    </lineage>
</organism>
<evidence type="ECO:0000313" key="8">
    <source>
        <dbReference type="EMBL" id="KAG7331258.1"/>
    </source>
</evidence>
<feature type="compositionally biased region" description="Polar residues" evidence="7">
    <location>
        <begin position="311"/>
        <end position="320"/>
    </location>
</feature>
<dbReference type="GO" id="GO:0005886">
    <property type="term" value="C:plasma membrane"/>
    <property type="evidence" value="ECO:0007669"/>
    <property type="project" value="TreeGrafter"/>
</dbReference>
<evidence type="ECO:0000256" key="7">
    <source>
        <dbReference type="SAM" id="MobiDB-lite"/>
    </source>
</evidence>
<dbReference type="EMBL" id="JAHKSW010000006">
    <property type="protein sequence ID" value="KAG7331258.1"/>
    <property type="molecule type" value="Genomic_DNA"/>
</dbReference>
<dbReference type="PANTHER" id="PTHR15819:SF9">
    <property type="entry name" value="NALCN CHANNEL AUXILIARY FACTOR 1"/>
    <property type="match status" value="1"/>
</dbReference>
<feature type="region of interest" description="Disordered" evidence="7">
    <location>
        <begin position="296"/>
        <end position="320"/>
    </location>
</feature>
<proteinExistence type="inferred from homology"/>
<evidence type="ECO:0000256" key="2">
    <source>
        <dbReference type="ARBA" id="ARBA00022692"/>
    </source>
</evidence>
<reference evidence="8 9" key="1">
    <citation type="submission" date="2021-06" db="EMBL/GenBank/DDBJ databases">
        <title>Chromosome-level genome assembly of the red-tail catfish (Hemibagrus wyckioides).</title>
        <authorList>
            <person name="Shao F."/>
        </authorList>
    </citation>
    <scope>NUCLEOTIDE SEQUENCE [LARGE SCALE GENOMIC DNA]</scope>
    <source>
        <strain evidence="8">EC202008001</strain>
        <tissue evidence="8">Blood</tissue>
    </source>
</reference>
<keyword evidence="4" id="KW-0472">Membrane</keyword>
<comment type="caution">
    <text evidence="8">The sequence shown here is derived from an EMBL/GenBank/DDBJ whole genome shotgun (WGS) entry which is preliminary data.</text>
</comment>
<name>A0A9D3P1K6_9TELE</name>
<dbReference type="OrthoDB" id="10047996at2759"/>
<dbReference type="AlphaFoldDB" id="A0A9D3P1K6"/>
<dbReference type="Proteomes" id="UP000824219">
    <property type="component" value="Linkage Group LG06"/>
</dbReference>
<protein>
    <recommendedName>
        <fullName evidence="10">Transmembrane protein FAM155A</fullName>
    </recommendedName>
</protein>
<evidence type="ECO:0000256" key="1">
    <source>
        <dbReference type="ARBA" id="ARBA00004141"/>
    </source>
</evidence>
<keyword evidence="5" id="KW-0325">Glycoprotein</keyword>
<dbReference type="InterPro" id="IPR055288">
    <property type="entry name" value="NALCN_aux_factor_1/2"/>
</dbReference>
<evidence type="ECO:0000256" key="4">
    <source>
        <dbReference type="ARBA" id="ARBA00023136"/>
    </source>
</evidence>
<comment type="similarity">
    <text evidence="6">Belongs to the NALF family.</text>
</comment>
<dbReference type="GO" id="GO:0098703">
    <property type="term" value="P:calcium ion import across plasma membrane"/>
    <property type="evidence" value="ECO:0007669"/>
    <property type="project" value="TreeGrafter"/>
</dbReference>
<dbReference type="GO" id="GO:0015275">
    <property type="term" value="F:stretch-activated, monoatomic cation-selective, calcium channel activity"/>
    <property type="evidence" value="ECO:0007669"/>
    <property type="project" value="TreeGrafter"/>
</dbReference>
<dbReference type="PANTHER" id="PTHR15819">
    <property type="entry name" value="TRANSMEMBRANE PROTEIN FAM155"/>
    <property type="match status" value="1"/>
</dbReference>
<keyword evidence="2" id="KW-0812">Transmembrane</keyword>
<sequence length="368" mass="41570">MTRGARTCRQQDDGLNIRSAPRQDEKPSADSERAQRWRMRLASFLFASVLLADRLWLCAAAERTSTEGERRNAVPFRDTGDQEYRSSHGTTDYTHPFAGNSSTPLWRLEACHPDSVSKSCFTVANAEAACSGLSDAEWNLSDLYLSFCDSYSLLDLFYGFSSPDNVSCGHNMSACSRCVRAFQRLDRLAQDRYHEFELLVQKYETDAYSVRTCMDECTTVYKHWLCFQYFQTTQMHCSNRIPCRQYCLEVQQRCPFILPDNDELIYGGSPSFICTGLLEESPSDVEAECCDVRWDSKSDNSSKGTYKRTHPSCQHGTSLSSSANSRLCNSRLKLCLLVLVLLHTVATITASHNLSTMSSLEESSTNEE</sequence>
<comment type="subcellular location">
    <subcellularLocation>
        <location evidence="1">Membrane</location>
        <topology evidence="1">Multi-pass membrane protein</topology>
    </subcellularLocation>
</comment>